<dbReference type="AlphaFoldDB" id="A0A1I5V8F7"/>
<dbReference type="GO" id="GO:0016740">
    <property type="term" value="F:transferase activity"/>
    <property type="evidence" value="ECO:0007669"/>
    <property type="project" value="UniProtKB-KW"/>
</dbReference>
<protein>
    <submittedName>
        <fullName evidence="1">Nucleotidyl transferase AbiEii toxin, Type IV TA system</fullName>
    </submittedName>
</protein>
<evidence type="ECO:0000313" key="2">
    <source>
        <dbReference type="Proteomes" id="UP000199031"/>
    </source>
</evidence>
<sequence>MAGGTSLALVLGHRVSIDLDFFTNTAFDISQVFQVITKSFPSASLLFEQNQMMMFSINAIKVDFVLYPFTWLKPFSTVENIKLISIEDIIPMKLQAVRLYTKSLL</sequence>
<reference evidence="1 2" key="1">
    <citation type="submission" date="2016-10" db="EMBL/GenBank/DDBJ databases">
        <authorList>
            <person name="de Groot N.N."/>
        </authorList>
    </citation>
    <scope>NUCLEOTIDE SEQUENCE [LARGE SCALE GENOMIC DNA]</scope>
    <source>
        <strain evidence="1 2">DSM 28286</strain>
    </source>
</reference>
<accession>A0A1I5V8F7</accession>
<keyword evidence="2" id="KW-1185">Reference proteome</keyword>
<dbReference type="RefSeq" id="WP_090657589.1">
    <property type="nucleotide sequence ID" value="NZ_FOXQ01000004.1"/>
</dbReference>
<organism evidence="1 2">
    <name type="scientific">Parafilimonas terrae</name>
    <dbReference type="NCBI Taxonomy" id="1465490"/>
    <lineage>
        <taxon>Bacteria</taxon>
        <taxon>Pseudomonadati</taxon>
        <taxon>Bacteroidota</taxon>
        <taxon>Chitinophagia</taxon>
        <taxon>Chitinophagales</taxon>
        <taxon>Chitinophagaceae</taxon>
        <taxon>Parafilimonas</taxon>
    </lineage>
</organism>
<dbReference type="Pfam" id="PF08843">
    <property type="entry name" value="AbiEii"/>
    <property type="match status" value="1"/>
</dbReference>
<dbReference type="EMBL" id="FOXQ01000004">
    <property type="protein sequence ID" value="SFQ03712.1"/>
    <property type="molecule type" value="Genomic_DNA"/>
</dbReference>
<proteinExistence type="predicted"/>
<gene>
    <name evidence="1" type="ORF">SAMN05444277_104265</name>
</gene>
<dbReference type="OrthoDB" id="9796281at2"/>
<dbReference type="InterPro" id="IPR014942">
    <property type="entry name" value="AbiEii"/>
</dbReference>
<name>A0A1I5V8F7_9BACT</name>
<dbReference type="STRING" id="1465490.SAMN05444277_104265"/>
<keyword evidence="1" id="KW-0808">Transferase</keyword>
<dbReference type="Proteomes" id="UP000199031">
    <property type="component" value="Unassembled WGS sequence"/>
</dbReference>
<evidence type="ECO:0000313" key="1">
    <source>
        <dbReference type="EMBL" id="SFQ03712.1"/>
    </source>
</evidence>